<protein>
    <recommendedName>
        <fullName evidence="4">Thrombospondin</fullName>
    </recommendedName>
</protein>
<evidence type="ECO:0000313" key="2">
    <source>
        <dbReference type="EMBL" id="PNV64255.1"/>
    </source>
</evidence>
<evidence type="ECO:0000313" key="3">
    <source>
        <dbReference type="Proteomes" id="UP000236488"/>
    </source>
</evidence>
<feature type="chain" id="PRO_5014469377" description="Thrombospondin" evidence="1">
    <location>
        <begin position="26"/>
        <end position="152"/>
    </location>
</feature>
<sequence>MKKRTFAIIAAVALVLLIVPTIAFANGVRQVWCPESDAEVLAAYASGTAGRGDAALPEPTASFARESRIDGADNAAQDNRTVGRGNCPGFIDEDGNGVCDVCESDRNACPGFIDADNDGVCDNYGSGACGQGIGGGCGHHGNGVGRHGCMNR</sequence>
<comment type="caution">
    <text evidence="2">The sequence shown here is derived from an EMBL/GenBank/DDBJ whole genome shotgun (WGS) entry which is preliminary data.</text>
</comment>
<evidence type="ECO:0008006" key="4">
    <source>
        <dbReference type="Google" id="ProtNLM"/>
    </source>
</evidence>
<dbReference type="Proteomes" id="UP000236488">
    <property type="component" value="Unassembled WGS sequence"/>
</dbReference>
<organism evidence="2 3">
    <name type="scientific">Rubneribacter badeniensis</name>
    <dbReference type="NCBI Taxonomy" id="2070688"/>
    <lineage>
        <taxon>Bacteria</taxon>
        <taxon>Bacillati</taxon>
        <taxon>Actinomycetota</taxon>
        <taxon>Coriobacteriia</taxon>
        <taxon>Eggerthellales</taxon>
        <taxon>Eggerthellaceae</taxon>
        <taxon>Rubneribacter</taxon>
    </lineage>
</organism>
<keyword evidence="3" id="KW-1185">Reference proteome</keyword>
<dbReference type="EMBL" id="PPEL01000130">
    <property type="protein sequence ID" value="PNV64255.1"/>
    <property type="molecule type" value="Genomic_DNA"/>
</dbReference>
<reference evidence="2 3" key="1">
    <citation type="journal article" date="2018" name="Int. J. Syst. Evol. Microbiol.">
        <title>Rubneribacter badeniensis gen. nov., sp. nov. and Enteroscipio rubneri gen. nov., sp. nov., new members of the Eggerthellaceae isolated from human faeces.</title>
        <authorList>
            <person name="Danylec N."/>
            <person name="Gobl A."/>
            <person name="Stoll D.A."/>
            <person name="Hetzer B."/>
            <person name="Kulling S.E."/>
            <person name="Huch M."/>
        </authorList>
    </citation>
    <scope>NUCLEOTIDE SEQUENCE [LARGE SCALE GENOMIC DNA]</scope>
    <source>
        <strain evidence="2 3">ResAG-85</strain>
    </source>
</reference>
<keyword evidence="1" id="KW-0732">Signal</keyword>
<gene>
    <name evidence="2" type="ORF">C2L80_12940</name>
</gene>
<proteinExistence type="predicted"/>
<accession>A0A2K2U1R8</accession>
<evidence type="ECO:0000256" key="1">
    <source>
        <dbReference type="SAM" id="SignalP"/>
    </source>
</evidence>
<feature type="signal peptide" evidence="1">
    <location>
        <begin position="1"/>
        <end position="25"/>
    </location>
</feature>
<name>A0A2K2U1R8_9ACTN</name>
<dbReference type="AlphaFoldDB" id="A0A2K2U1R8"/>